<keyword evidence="2" id="KW-0472">Membrane</keyword>
<evidence type="ECO:0000256" key="2">
    <source>
        <dbReference type="SAM" id="Phobius"/>
    </source>
</evidence>
<protein>
    <submittedName>
        <fullName evidence="3">Uncharacterized protein</fullName>
    </submittedName>
</protein>
<proteinExistence type="predicted"/>
<evidence type="ECO:0000313" key="3">
    <source>
        <dbReference type="EMBL" id="KAJ9158065.1"/>
    </source>
</evidence>
<dbReference type="EMBL" id="JANBVN010000042">
    <property type="protein sequence ID" value="KAJ9158065.1"/>
    <property type="molecule type" value="Genomic_DNA"/>
</dbReference>
<dbReference type="Proteomes" id="UP001174691">
    <property type="component" value="Unassembled WGS sequence"/>
</dbReference>
<organism evidence="3 4">
    <name type="scientific">Coniochaeta hoffmannii</name>
    <dbReference type="NCBI Taxonomy" id="91930"/>
    <lineage>
        <taxon>Eukaryota</taxon>
        <taxon>Fungi</taxon>
        <taxon>Dikarya</taxon>
        <taxon>Ascomycota</taxon>
        <taxon>Pezizomycotina</taxon>
        <taxon>Sordariomycetes</taxon>
        <taxon>Sordariomycetidae</taxon>
        <taxon>Coniochaetales</taxon>
        <taxon>Coniochaetaceae</taxon>
        <taxon>Coniochaeta</taxon>
    </lineage>
</organism>
<dbReference type="AlphaFoldDB" id="A0AA38W169"/>
<evidence type="ECO:0000256" key="1">
    <source>
        <dbReference type="SAM" id="MobiDB-lite"/>
    </source>
</evidence>
<sequence length="209" mass="22739">MSPRPKQDRLYLPSVPSPLNPTTCPDCSRTKKDHPRPRPAAKQSPSLSYAQHILRAKAAEAWRSEALRRAYRDLDLHDQQDISDNPLGRAALDMRRDGGACPTAADAKLQQSLGLEKGISPRAAVVVEEKPSFGLLQPFTVDLAHVTAAAAAADYRPRAADGDEEGLRYRGVAKKVLLVVGLLCLSYCLLPGMRYRAAFREGVLAPATS</sequence>
<keyword evidence="2" id="KW-0812">Transmembrane</keyword>
<feature type="region of interest" description="Disordered" evidence="1">
    <location>
        <begin position="1"/>
        <end position="48"/>
    </location>
</feature>
<comment type="caution">
    <text evidence="3">The sequence shown here is derived from an EMBL/GenBank/DDBJ whole genome shotgun (WGS) entry which is preliminary data.</text>
</comment>
<evidence type="ECO:0000313" key="4">
    <source>
        <dbReference type="Proteomes" id="UP001174691"/>
    </source>
</evidence>
<gene>
    <name evidence="3" type="ORF">NKR19_g3680</name>
</gene>
<accession>A0AA38W169</accession>
<feature type="transmembrane region" description="Helical" evidence="2">
    <location>
        <begin position="176"/>
        <end position="193"/>
    </location>
</feature>
<reference evidence="3" key="1">
    <citation type="submission" date="2022-07" db="EMBL/GenBank/DDBJ databases">
        <title>Fungi with potential for degradation of polypropylene.</title>
        <authorList>
            <person name="Gostincar C."/>
        </authorList>
    </citation>
    <scope>NUCLEOTIDE SEQUENCE</scope>
    <source>
        <strain evidence="3">EXF-13287</strain>
    </source>
</reference>
<name>A0AA38W169_9PEZI</name>
<keyword evidence="2" id="KW-1133">Transmembrane helix</keyword>
<keyword evidence="4" id="KW-1185">Reference proteome</keyword>